<reference evidence="4 5" key="1">
    <citation type="submission" date="2018-05" db="EMBL/GenBank/DDBJ databases">
        <title>Genomic Encyclopedia of Type Strains, Phase III (KMG-III): the genomes of soil and plant-associated and newly described type strains.</title>
        <authorList>
            <person name="Whitman W."/>
        </authorList>
    </citation>
    <scope>NUCLEOTIDE SEQUENCE [LARGE SCALE GENOMIC DNA]</scope>
    <source>
        <strain evidence="4 5">CECT 5696</strain>
    </source>
</reference>
<evidence type="ECO:0000256" key="1">
    <source>
        <dbReference type="ARBA" id="ARBA00004613"/>
    </source>
</evidence>
<dbReference type="Gene3D" id="3.20.20.370">
    <property type="entry name" value="Glycoside hydrolase/deacetylase"/>
    <property type="match status" value="1"/>
</dbReference>
<proteinExistence type="predicted"/>
<name>A0A2V2YED6_9BACL</name>
<keyword evidence="2" id="KW-0732">Signal</keyword>
<protein>
    <submittedName>
        <fullName evidence="4">Polysaccharide deacetylase</fullName>
    </submittedName>
</protein>
<comment type="caution">
    <text evidence="4">The sequence shown here is derived from an EMBL/GenBank/DDBJ whole genome shotgun (WGS) entry which is preliminary data.</text>
</comment>
<dbReference type="AlphaFoldDB" id="A0A2V2YED6"/>
<gene>
    <name evidence="4" type="ORF">DFQ01_14323</name>
</gene>
<evidence type="ECO:0000313" key="5">
    <source>
        <dbReference type="Proteomes" id="UP000246635"/>
    </source>
</evidence>
<dbReference type="InterPro" id="IPR011330">
    <property type="entry name" value="Glyco_hydro/deAcase_b/a-brl"/>
</dbReference>
<dbReference type="GO" id="GO:0016810">
    <property type="term" value="F:hydrolase activity, acting on carbon-nitrogen (but not peptide) bonds"/>
    <property type="evidence" value="ECO:0007669"/>
    <property type="project" value="InterPro"/>
</dbReference>
<evidence type="ECO:0000256" key="2">
    <source>
        <dbReference type="ARBA" id="ARBA00022729"/>
    </source>
</evidence>
<accession>A0A2V2YED6</accession>
<dbReference type="PANTHER" id="PTHR34216:SF3">
    <property type="entry name" value="POLY-BETA-1,6-N-ACETYL-D-GLUCOSAMINE N-DEACETYLASE"/>
    <property type="match status" value="1"/>
</dbReference>
<dbReference type="PANTHER" id="PTHR34216">
    <property type="match status" value="1"/>
</dbReference>
<dbReference type="RefSeq" id="WP_110047424.1">
    <property type="nucleotide sequence ID" value="NZ_CP054613.1"/>
</dbReference>
<dbReference type="Pfam" id="PF01522">
    <property type="entry name" value="Polysacc_deac_1"/>
    <property type="match status" value="1"/>
</dbReference>
<dbReference type="CDD" id="cd10967">
    <property type="entry name" value="CE4_GLA_like_6s"/>
    <property type="match status" value="1"/>
</dbReference>
<feature type="domain" description="NodB homology" evidence="3">
    <location>
        <begin position="14"/>
        <end position="133"/>
    </location>
</feature>
<sequence>MNSRITVCFPGGRHKALTMSYDDGTVADRRLVHIFNRNGIKGTFHLNAGLFDLSNRIEAEEVRTLYAGHEVSAHTLTHPTIARSPQEALVYEVMEDRRNLERLVGYTVRGMSYPNGSYNRAIKETLPALGIEYSRVVPSTGHFGMPDDWYEWMPTCHHKHDLLRKAEEFVELHKSQYLYLMYVWGHSYEFDNDNNWDVIEKFCEFAGGREDIWYATNIEIVDYMKAFRQLKFSATLEFVYNPLATSVWLNVAGTIVEARGGEQTSLVLG</sequence>
<comment type="subcellular location">
    <subcellularLocation>
        <location evidence="1">Secreted</location>
    </subcellularLocation>
</comment>
<dbReference type="InterPro" id="IPR002509">
    <property type="entry name" value="NODB_dom"/>
</dbReference>
<dbReference type="Proteomes" id="UP000246635">
    <property type="component" value="Unassembled WGS sequence"/>
</dbReference>
<dbReference type="SUPFAM" id="SSF88713">
    <property type="entry name" value="Glycoside hydrolase/deacetylase"/>
    <property type="match status" value="1"/>
</dbReference>
<organism evidence="4 5">
    <name type="scientific">Paenibacillus cellulosilyticus</name>
    <dbReference type="NCBI Taxonomy" id="375489"/>
    <lineage>
        <taxon>Bacteria</taxon>
        <taxon>Bacillati</taxon>
        <taxon>Bacillota</taxon>
        <taxon>Bacilli</taxon>
        <taxon>Bacillales</taxon>
        <taxon>Paenibacillaceae</taxon>
        <taxon>Paenibacillus</taxon>
    </lineage>
</organism>
<evidence type="ECO:0000313" key="4">
    <source>
        <dbReference type="EMBL" id="PWV90549.1"/>
    </source>
</evidence>
<dbReference type="GO" id="GO:0005576">
    <property type="term" value="C:extracellular region"/>
    <property type="evidence" value="ECO:0007669"/>
    <property type="project" value="UniProtKB-SubCell"/>
</dbReference>
<keyword evidence="5" id="KW-1185">Reference proteome</keyword>
<evidence type="ECO:0000259" key="3">
    <source>
        <dbReference type="Pfam" id="PF01522"/>
    </source>
</evidence>
<dbReference type="OrthoDB" id="43281at2"/>
<dbReference type="GO" id="GO:0005975">
    <property type="term" value="P:carbohydrate metabolic process"/>
    <property type="evidence" value="ECO:0007669"/>
    <property type="project" value="InterPro"/>
</dbReference>
<dbReference type="EMBL" id="QGTQ01000043">
    <property type="protein sequence ID" value="PWV90549.1"/>
    <property type="molecule type" value="Genomic_DNA"/>
</dbReference>
<dbReference type="InterPro" id="IPR051398">
    <property type="entry name" value="Polysacch_Deacetylase"/>
</dbReference>